<protein>
    <submittedName>
        <fullName evidence="1">Uncharacterized protein</fullName>
    </submittedName>
</protein>
<dbReference type="Proteomes" id="UP000299102">
    <property type="component" value="Unassembled WGS sequence"/>
</dbReference>
<proteinExistence type="predicted"/>
<keyword evidence="2" id="KW-1185">Reference proteome</keyword>
<dbReference type="EMBL" id="BGZK01000872">
    <property type="protein sequence ID" value="GBP63548.1"/>
    <property type="molecule type" value="Genomic_DNA"/>
</dbReference>
<evidence type="ECO:0000313" key="1">
    <source>
        <dbReference type="EMBL" id="GBP63548.1"/>
    </source>
</evidence>
<name>A0A4C1XJE4_EUMVA</name>
<dbReference type="AlphaFoldDB" id="A0A4C1XJE4"/>
<comment type="caution">
    <text evidence="1">The sequence shown here is derived from an EMBL/GenBank/DDBJ whole genome shotgun (WGS) entry which is preliminary data.</text>
</comment>
<sequence length="67" mass="6989">MFVGARVASRCGFCWGQGTALPLATDRLAAVPLAIRDRLTQSRPPGATSVLLPCSASIVKPHTVAVE</sequence>
<organism evidence="1 2">
    <name type="scientific">Eumeta variegata</name>
    <name type="common">Bagworm moth</name>
    <name type="synonym">Eumeta japonica</name>
    <dbReference type="NCBI Taxonomy" id="151549"/>
    <lineage>
        <taxon>Eukaryota</taxon>
        <taxon>Metazoa</taxon>
        <taxon>Ecdysozoa</taxon>
        <taxon>Arthropoda</taxon>
        <taxon>Hexapoda</taxon>
        <taxon>Insecta</taxon>
        <taxon>Pterygota</taxon>
        <taxon>Neoptera</taxon>
        <taxon>Endopterygota</taxon>
        <taxon>Lepidoptera</taxon>
        <taxon>Glossata</taxon>
        <taxon>Ditrysia</taxon>
        <taxon>Tineoidea</taxon>
        <taxon>Psychidae</taxon>
        <taxon>Oiketicinae</taxon>
        <taxon>Eumeta</taxon>
    </lineage>
</organism>
<evidence type="ECO:0000313" key="2">
    <source>
        <dbReference type="Proteomes" id="UP000299102"/>
    </source>
</evidence>
<gene>
    <name evidence="1" type="ORF">EVAR_61288_1</name>
</gene>
<reference evidence="1 2" key="1">
    <citation type="journal article" date="2019" name="Commun. Biol.">
        <title>The bagworm genome reveals a unique fibroin gene that provides high tensile strength.</title>
        <authorList>
            <person name="Kono N."/>
            <person name="Nakamura H."/>
            <person name="Ohtoshi R."/>
            <person name="Tomita M."/>
            <person name="Numata K."/>
            <person name="Arakawa K."/>
        </authorList>
    </citation>
    <scope>NUCLEOTIDE SEQUENCE [LARGE SCALE GENOMIC DNA]</scope>
</reference>
<accession>A0A4C1XJE4</accession>